<name>A0ABU4JUH2_9CLOT</name>
<gene>
    <name evidence="1" type="ORF">P8V03_11600</name>
</gene>
<organism evidence="1 2">
    <name type="scientific">Clostridium tanneri</name>
    <dbReference type="NCBI Taxonomy" id="3037988"/>
    <lineage>
        <taxon>Bacteria</taxon>
        <taxon>Bacillati</taxon>
        <taxon>Bacillota</taxon>
        <taxon>Clostridia</taxon>
        <taxon>Eubacteriales</taxon>
        <taxon>Clostridiaceae</taxon>
        <taxon>Clostridium</taxon>
    </lineage>
</organism>
<dbReference type="RefSeq" id="WP_261671715.1">
    <property type="nucleotide sequence ID" value="NZ_JARUJP010000012.1"/>
</dbReference>
<dbReference type="EMBL" id="JARUJP010000012">
    <property type="protein sequence ID" value="MDW8801791.1"/>
    <property type="molecule type" value="Genomic_DNA"/>
</dbReference>
<evidence type="ECO:0000313" key="2">
    <source>
        <dbReference type="Proteomes" id="UP001281656"/>
    </source>
</evidence>
<reference evidence="1 2" key="1">
    <citation type="submission" date="2023-04" db="EMBL/GenBank/DDBJ databases">
        <title>Clostridium tannerae sp. nov., isolated from the fecal material of an alpaca.</title>
        <authorList>
            <person name="Miller S."/>
            <person name="Hendry M."/>
            <person name="King J."/>
            <person name="Sankaranarayanan K."/>
            <person name="Lawson P.A."/>
        </authorList>
    </citation>
    <scope>NUCLEOTIDE SEQUENCE [LARGE SCALE GENOMIC DNA]</scope>
    <source>
        <strain evidence="1 2">A1-XYC3</strain>
    </source>
</reference>
<evidence type="ECO:0008006" key="3">
    <source>
        <dbReference type="Google" id="ProtNLM"/>
    </source>
</evidence>
<accession>A0ABU4JUH2</accession>
<sequence length="97" mass="10927">MRGDVIMNKITIELEQLYSDARRDPLLRERLLATRSADDPMDAFCKIACEVGHPITVGDLFAVGQEYSDNQCKSTNGGNPYPYDLFDDTYETFLASL</sequence>
<protein>
    <recommendedName>
        <fullName evidence="3">Nif11 domain-containing protein</fullName>
    </recommendedName>
</protein>
<comment type="caution">
    <text evidence="1">The sequence shown here is derived from an EMBL/GenBank/DDBJ whole genome shotgun (WGS) entry which is preliminary data.</text>
</comment>
<evidence type="ECO:0000313" key="1">
    <source>
        <dbReference type="EMBL" id="MDW8801791.1"/>
    </source>
</evidence>
<dbReference type="Proteomes" id="UP001281656">
    <property type="component" value="Unassembled WGS sequence"/>
</dbReference>
<keyword evidence="2" id="KW-1185">Reference proteome</keyword>
<proteinExistence type="predicted"/>